<evidence type="ECO:0000256" key="8">
    <source>
        <dbReference type="ARBA" id="ARBA00023180"/>
    </source>
</evidence>
<dbReference type="FunFam" id="1.20.1250.20:FF:000218">
    <property type="entry name" value="facilitated trehalose transporter Tret1"/>
    <property type="match status" value="1"/>
</dbReference>
<evidence type="ECO:0000313" key="11">
    <source>
        <dbReference type="EMBL" id="KAF7270487.1"/>
    </source>
</evidence>
<keyword evidence="12" id="KW-1185">Reference proteome</keyword>
<accession>A0A834I0Y8</accession>
<feature type="transmembrane region" description="Helical" evidence="9">
    <location>
        <begin position="265"/>
        <end position="290"/>
    </location>
</feature>
<feature type="transmembrane region" description="Helical" evidence="9">
    <location>
        <begin position="23"/>
        <end position="47"/>
    </location>
</feature>
<protein>
    <recommendedName>
        <fullName evidence="10">Major facilitator superfamily (MFS) profile domain-containing protein</fullName>
    </recommendedName>
</protein>
<dbReference type="AlphaFoldDB" id="A0A834I0Y8"/>
<proteinExistence type="predicted"/>
<feature type="transmembrane region" description="Helical" evidence="9">
    <location>
        <begin position="84"/>
        <end position="106"/>
    </location>
</feature>
<dbReference type="PROSITE" id="PS00217">
    <property type="entry name" value="SUGAR_TRANSPORT_2"/>
    <property type="match status" value="1"/>
</dbReference>
<gene>
    <name evidence="11" type="ORF">GWI33_016553</name>
</gene>
<dbReference type="InterPro" id="IPR036259">
    <property type="entry name" value="MFS_trans_sf"/>
</dbReference>
<dbReference type="InterPro" id="IPR005829">
    <property type="entry name" value="Sugar_transporter_CS"/>
</dbReference>
<keyword evidence="7 9" id="KW-0472">Membrane</keyword>
<feature type="transmembrane region" description="Helical" evidence="9">
    <location>
        <begin position="302"/>
        <end position="324"/>
    </location>
</feature>
<keyword evidence="2" id="KW-0813">Transport</keyword>
<evidence type="ECO:0000256" key="4">
    <source>
        <dbReference type="ARBA" id="ARBA00022597"/>
    </source>
</evidence>
<dbReference type="Gene3D" id="1.20.1250.20">
    <property type="entry name" value="MFS general substrate transporter like domains"/>
    <property type="match status" value="1"/>
</dbReference>
<keyword evidence="8" id="KW-0325">Glycoprotein</keyword>
<feature type="transmembrane region" description="Helical" evidence="9">
    <location>
        <begin position="231"/>
        <end position="253"/>
    </location>
</feature>
<dbReference type="PANTHER" id="PTHR48021:SF47">
    <property type="entry name" value="GH17672P"/>
    <property type="match status" value="1"/>
</dbReference>
<evidence type="ECO:0000256" key="7">
    <source>
        <dbReference type="ARBA" id="ARBA00023136"/>
    </source>
</evidence>
<feature type="transmembrane region" description="Helical" evidence="9">
    <location>
        <begin position="204"/>
        <end position="224"/>
    </location>
</feature>
<reference evidence="11" key="1">
    <citation type="submission" date="2020-08" db="EMBL/GenBank/DDBJ databases">
        <title>Genome sequencing and assembly of the red palm weevil Rhynchophorus ferrugineus.</title>
        <authorList>
            <person name="Dias G.B."/>
            <person name="Bergman C.M."/>
            <person name="Manee M."/>
        </authorList>
    </citation>
    <scope>NUCLEOTIDE SEQUENCE</scope>
    <source>
        <strain evidence="11">AA-2017</strain>
        <tissue evidence="11">Whole larva</tissue>
    </source>
</reference>
<dbReference type="InterPro" id="IPR050549">
    <property type="entry name" value="MFS_Trehalose_Transporter"/>
</dbReference>
<dbReference type="Pfam" id="PF00083">
    <property type="entry name" value="Sugar_tr"/>
    <property type="match status" value="1"/>
</dbReference>
<keyword evidence="4" id="KW-0762">Sugar transport</keyword>
<dbReference type="SUPFAM" id="SSF103473">
    <property type="entry name" value="MFS general substrate transporter"/>
    <property type="match status" value="1"/>
</dbReference>
<evidence type="ECO:0000313" key="12">
    <source>
        <dbReference type="Proteomes" id="UP000625711"/>
    </source>
</evidence>
<evidence type="ECO:0000256" key="3">
    <source>
        <dbReference type="ARBA" id="ARBA00022475"/>
    </source>
</evidence>
<evidence type="ECO:0000256" key="9">
    <source>
        <dbReference type="SAM" id="Phobius"/>
    </source>
</evidence>
<keyword evidence="6 9" id="KW-1133">Transmembrane helix</keyword>
<evidence type="ECO:0000256" key="5">
    <source>
        <dbReference type="ARBA" id="ARBA00022692"/>
    </source>
</evidence>
<dbReference type="Proteomes" id="UP000625711">
    <property type="component" value="Unassembled WGS sequence"/>
</dbReference>
<evidence type="ECO:0000256" key="6">
    <source>
        <dbReference type="ARBA" id="ARBA00022989"/>
    </source>
</evidence>
<dbReference type="PROSITE" id="PS50850">
    <property type="entry name" value="MFS"/>
    <property type="match status" value="1"/>
</dbReference>
<keyword evidence="5 9" id="KW-0812">Transmembrane</keyword>
<dbReference type="EMBL" id="JAACXV010014091">
    <property type="protein sequence ID" value="KAF7270487.1"/>
    <property type="molecule type" value="Genomic_DNA"/>
</dbReference>
<feature type="domain" description="Major facilitator superfamily (MFS) profile" evidence="10">
    <location>
        <begin position="1"/>
        <end position="356"/>
    </location>
</feature>
<organism evidence="11 12">
    <name type="scientific">Rhynchophorus ferrugineus</name>
    <name type="common">Red palm weevil</name>
    <name type="synonym">Curculio ferrugineus</name>
    <dbReference type="NCBI Taxonomy" id="354439"/>
    <lineage>
        <taxon>Eukaryota</taxon>
        <taxon>Metazoa</taxon>
        <taxon>Ecdysozoa</taxon>
        <taxon>Arthropoda</taxon>
        <taxon>Hexapoda</taxon>
        <taxon>Insecta</taxon>
        <taxon>Pterygota</taxon>
        <taxon>Neoptera</taxon>
        <taxon>Endopterygota</taxon>
        <taxon>Coleoptera</taxon>
        <taxon>Polyphaga</taxon>
        <taxon>Cucujiformia</taxon>
        <taxon>Curculionidae</taxon>
        <taxon>Dryophthorinae</taxon>
        <taxon>Rhynchophorus</taxon>
    </lineage>
</organism>
<evidence type="ECO:0000256" key="2">
    <source>
        <dbReference type="ARBA" id="ARBA00022448"/>
    </source>
</evidence>
<dbReference type="GO" id="GO:0022857">
    <property type="term" value="F:transmembrane transporter activity"/>
    <property type="evidence" value="ECO:0007669"/>
    <property type="project" value="InterPro"/>
</dbReference>
<keyword evidence="3" id="KW-1003">Cell membrane</keyword>
<evidence type="ECO:0000259" key="10">
    <source>
        <dbReference type="PROSITE" id="PS50850"/>
    </source>
</evidence>
<dbReference type="GO" id="GO:0005886">
    <property type="term" value="C:plasma membrane"/>
    <property type="evidence" value="ECO:0007669"/>
    <property type="project" value="UniProtKB-SubCell"/>
</dbReference>
<dbReference type="OrthoDB" id="4142200at2759"/>
<comment type="caution">
    <text evidence="11">The sequence shown here is derived from an EMBL/GenBank/DDBJ whole genome shotgun (WGS) entry which is preliminary data.</text>
</comment>
<dbReference type="PRINTS" id="PR00171">
    <property type="entry name" value="SUGRTRNSPORT"/>
</dbReference>
<dbReference type="PANTHER" id="PTHR48021">
    <property type="match status" value="1"/>
</dbReference>
<feature type="transmembrane region" description="Helical" evidence="9">
    <location>
        <begin position="59"/>
        <end position="78"/>
    </location>
</feature>
<comment type="subcellular location">
    <subcellularLocation>
        <location evidence="1">Cell membrane</location>
        <topology evidence="1">Multi-pass membrane protein</topology>
    </subcellularLocation>
</comment>
<dbReference type="InterPro" id="IPR003663">
    <property type="entry name" value="Sugar/inositol_transpt"/>
</dbReference>
<feature type="transmembrane region" description="Helical" evidence="9">
    <location>
        <begin position="330"/>
        <end position="350"/>
    </location>
</feature>
<dbReference type="InterPro" id="IPR005828">
    <property type="entry name" value="MFS_sugar_transport-like"/>
</dbReference>
<name>A0A834I0Y8_RHYFE</name>
<sequence length="371" mass="40889">MDSFNDELGSDTWSTCRSSVIEVVYFLIARFLMGFACGVEWSVLPTYVAEISEDRNRGLFGTLTGAMSTAGLLVSYLVGPFVSIKYFCCVNIATLCLYYVLFWPFVPNSPYDLISNGKLEEAEQSLRKLRRTTEVQKELNYMSALVSSSNDKRVKDLFLDRGLSRALVLCITLMIIQQLSGCAALSSYAQSIFQLSGTTIPSDLAAVIIGTFSLISGLISSSLIDKLGRRILLITSCSVSSLALFSLGTYFFLLTSNVDTSALYWLPLASLITYMFSYNLGLIILPFVVVGEVFPSNVKAPAATLATLSNYSMSFVVTICFPYLVEYAGMSATFLMFGVILIIAALFCYFKLPETKGKSFKDIEIMLYSKS</sequence>
<evidence type="ECO:0000256" key="1">
    <source>
        <dbReference type="ARBA" id="ARBA00004651"/>
    </source>
</evidence>
<dbReference type="InterPro" id="IPR020846">
    <property type="entry name" value="MFS_dom"/>
</dbReference>